<reference evidence="5 6" key="1">
    <citation type="journal article" date="2019" name="Gut">
        <title>Antibiotics-induced monodominance of a novel gut bacterial order.</title>
        <authorList>
            <person name="Hildebrand F."/>
            <person name="Moitinho-Silva L."/>
            <person name="Blasche S."/>
            <person name="Jahn M.T."/>
            <person name="Gossmann T.I."/>
            <person name="Heuerta-Cepas J."/>
            <person name="Hercog R."/>
            <person name="Luetge M."/>
            <person name="Bahram M."/>
            <person name="Pryszlak A."/>
            <person name="Alves R.J."/>
            <person name="Waszak S.M."/>
            <person name="Zhu A."/>
            <person name="Ye L."/>
            <person name="Costea P.I."/>
            <person name="Aalvink S."/>
            <person name="Belzer C."/>
            <person name="Forslund S.K."/>
            <person name="Sunagawa S."/>
            <person name="Hentschel U."/>
            <person name="Merten C."/>
            <person name="Patil K.R."/>
            <person name="Benes V."/>
            <person name="Bork P."/>
        </authorList>
    </citation>
    <scope>NUCLEOTIDE SEQUENCE [LARGE SCALE GENOMIC DNA]</scope>
    <source>
        <strain evidence="5 6">HDS1380</strain>
    </source>
</reference>
<protein>
    <submittedName>
        <fullName evidence="5">M1 family peptidase</fullName>
    </submittedName>
</protein>
<feature type="binding site" evidence="2">
    <location>
        <position position="351"/>
    </location>
    <ligand>
        <name>Zn(2+)</name>
        <dbReference type="ChEBI" id="CHEBI:29105"/>
        <note>catalytic</note>
    </ligand>
</feature>
<keyword evidence="6" id="KW-1185">Reference proteome</keyword>
<evidence type="ECO:0000259" key="4">
    <source>
        <dbReference type="Pfam" id="PF01433"/>
    </source>
</evidence>
<name>A0A4V1QVA9_9FIRM</name>
<dbReference type="PROSITE" id="PS51257">
    <property type="entry name" value="PROKAR_LIPOPROTEIN"/>
    <property type="match status" value="1"/>
</dbReference>
<dbReference type="Pfam" id="PF01433">
    <property type="entry name" value="Peptidase_M1"/>
    <property type="match status" value="1"/>
</dbReference>
<keyword evidence="3" id="KW-0732">Signal</keyword>
<feature type="domain" description="Peptidase M1 membrane alanine aminopeptidase" evidence="4">
    <location>
        <begin position="270"/>
        <end position="477"/>
    </location>
</feature>
<dbReference type="InterPro" id="IPR034015">
    <property type="entry name" value="M1_LTA4H"/>
</dbReference>
<dbReference type="GO" id="GO:0008237">
    <property type="term" value="F:metallopeptidase activity"/>
    <property type="evidence" value="ECO:0007669"/>
    <property type="project" value="InterPro"/>
</dbReference>
<dbReference type="PANTHER" id="PTHR45726">
    <property type="entry name" value="LEUKOTRIENE A-4 HYDROLASE"/>
    <property type="match status" value="1"/>
</dbReference>
<dbReference type="Proteomes" id="UP000291269">
    <property type="component" value="Unassembled WGS sequence"/>
</dbReference>
<evidence type="ECO:0000256" key="2">
    <source>
        <dbReference type="PIRSR" id="PIRSR634015-3"/>
    </source>
</evidence>
<dbReference type="OrthoDB" id="9814383at2"/>
<dbReference type="AlphaFoldDB" id="A0A4V1QVA9"/>
<proteinExistence type="predicted"/>
<evidence type="ECO:0000256" key="1">
    <source>
        <dbReference type="PIRSR" id="PIRSR634015-1"/>
    </source>
</evidence>
<dbReference type="RefSeq" id="WP_129225273.1">
    <property type="nucleotide sequence ID" value="NZ_SDOZ01000002.1"/>
</dbReference>
<gene>
    <name evidence="5" type="ORF">ESZ91_06400</name>
</gene>
<feature type="active site" description="Proton donor" evidence="1">
    <location>
        <position position="419"/>
    </location>
</feature>
<evidence type="ECO:0000313" key="6">
    <source>
        <dbReference type="Proteomes" id="UP000291269"/>
    </source>
</evidence>
<comment type="caution">
    <text evidence="5">The sequence shown here is derived from an EMBL/GenBank/DDBJ whole genome shotgun (WGS) entry which is preliminary data.</text>
</comment>
<dbReference type="PANTHER" id="PTHR45726:SF3">
    <property type="entry name" value="LEUKOTRIENE A-4 HYDROLASE"/>
    <property type="match status" value="1"/>
</dbReference>
<feature type="binding site" evidence="2">
    <location>
        <position position="332"/>
    </location>
    <ligand>
        <name>Zn(2+)</name>
        <dbReference type="ChEBI" id="CHEBI:29105"/>
        <note>catalytic</note>
    </ligand>
</feature>
<evidence type="ECO:0000256" key="3">
    <source>
        <dbReference type="SAM" id="SignalP"/>
    </source>
</evidence>
<dbReference type="InterPro" id="IPR014782">
    <property type="entry name" value="Peptidase_M1_dom"/>
</dbReference>
<feature type="active site" description="Proton acceptor" evidence="1">
    <location>
        <position position="329"/>
    </location>
</feature>
<keyword evidence="2" id="KW-0862">Zinc</keyword>
<dbReference type="CDD" id="cd09604">
    <property type="entry name" value="M1_APN_like"/>
    <property type="match status" value="1"/>
</dbReference>
<dbReference type="SUPFAM" id="SSF55486">
    <property type="entry name" value="Metalloproteases ('zincins'), catalytic domain"/>
    <property type="match status" value="1"/>
</dbReference>
<keyword evidence="2" id="KW-0479">Metal-binding</keyword>
<feature type="binding site" evidence="2">
    <location>
        <position position="328"/>
    </location>
    <ligand>
        <name>Zn(2+)</name>
        <dbReference type="ChEBI" id="CHEBI:29105"/>
        <note>catalytic</note>
    </ligand>
</feature>
<organism evidence="5 6">
    <name type="scientific">Candidatus Borkfalkia ceftriaxoniphila</name>
    <dbReference type="NCBI Taxonomy" id="2508949"/>
    <lineage>
        <taxon>Bacteria</taxon>
        <taxon>Bacillati</taxon>
        <taxon>Bacillota</taxon>
        <taxon>Clostridia</taxon>
        <taxon>Christensenellales</taxon>
        <taxon>Christensenellaceae</taxon>
        <taxon>Candidatus Borkfalkia</taxon>
    </lineage>
</organism>
<feature type="signal peptide" evidence="3">
    <location>
        <begin position="1"/>
        <end position="23"/>
    </location>
</feature>
<comment type="cofactor">
    <cofactor evidence="2">
        <name>Zn(2+)</name>
        <dbReference type="ChEBI" id="CHEBI:29105"/>
    </cofactor>
    <text evidence="2">Binds 1 zinc ion per subunit.</text>
</comment>
<feature type="chain" id="PRO_5039135260" evidence="3">
    <location>
        <begin position="24"/>
        <end position="484"/>
    </location>
</feature>
<dbReference type="InterPro" id="IPR027268">
    <property type="entry name" value="Peptidase_M4/M1_CTD_sf"/>
</dbReference>
<dbReference type="GO" id="GO:0008270">
    <property type="term" value="F:zinc ion binding"/>
    <property type="evidence" value="ECO:0007669"/>
    <property type="project" value="InterPro"/>
</dbReference>
<dbReference type="EMBL" id="SDOZ01000002">
    <property type="protein sequence ID" value="RXZ62016.1"/>
    <property type="molecule type" value="Genomic_DNA"/>
</dbReference>
<evidence type="ECO:0000313" key="5">
    <source>
        <dbReference type="EMBL" id="RXZ62016.1"/>
    </source>
</evidence>
<sequence length="484" mass="54877">MLKRGLSLLFAAALILGALSFTACKKNDAERCEYDIYATYDEASRSLSGEMAFTYYNYTDTEISELKFNLFGNAFREDSKYRPVSSGYTAKAYYDGASYGNMKVNDVRGDVSEWDIAGLDENILTVTLSESVFPDEQCSLEIVYTLELAKVNHRTGVTEHAVNLSNFYPQLCAYDNGFYECEYYAAGDPFYSECADYSVKLVADSDYVVASSGKQTGERALGGNTERSYELQNARDFCFVMSKDFQVLKKDTGKAEVSYYYYRDEKAEESLNIACESIEYFSQTFGAYPYSTYAAVQTGFCYGGMEYPGLSMISDALDDLNNKYTIVHETAHQWWYSAVGSNQLENAWMDEGLAEYSTVMFFENYPAYGLERKNLVQSAYSAYKAFFDVYAQLFGETDTTMNRKLDQFGGEYEYVNVTYNKGLILFDNLREALGDKKFTNALKRYYNEFCYKIAKPEDMVSCFEKVGVDVAGFFASYVEGKAVI</sequence>
<dbReference type="Gene3D" id="1.10.390.10">
    <property type="entry name" value="Neutral Protease Domain 2"/>
    <property type="match status" value="1"/>
</dbReference>
<accession>A0A4V1QVA9</accession>